<name>A0ABW4GDN7_9ACTN</name>
<sequence>MGKSAWFRAELTVPEHGFLAIGAAAAKAVRVDGHDVELDDRGYLALARRPLSPGSHLLEVRLVPEDDEWLRAHVAVVASPEHYLRPEWITGPAGPAELTASFTPKGTLLQVASMTACQVLVNGVEMGRQGGFDPYADERKPRVRRYNLAGVLRPGANEVTIRVGDGAEPVLVDGCVTSGPGWWATHDGERAPAETRRTQYHDPAALHLPRRPHPLPGTAWLSGDEPVASPVVLPVVLAEEGTAGRVEWLRFEVPPGATALRVPLRGAAELLVDGKRVAEGSGCLETSLDGRAGPREALLRVVTEAGHTGGAILTGPIEIETGPGPIELGDWERTGLPEYSGGVRYRRTVRLDERPATGLMDLGRVRGTAEVRVNGHSCGIRVCSPYRFDVGAALRAGENTVEVEVYGTLAPHLDAVSPTHFVFPGQRVTGLHGPARLLLG</sequence>
<dbReference type="RefSeq" id="WP_378622911.1">
    <property type="nucleotide sequence ID" value="NZ_JBHUCM010000020.1"/>
</dbReference>
<dbReference type="EMBL" id="JBHUCM010000020">
    <property type="protein sequence ID" value="MFD1540905.1"/>
    <property type="molecule type" value="Genomic_DNA"/>
</dbReference>
<dbReference type="PANTHER" id="PTHR36848">
    <property type="entry name" value="DNA-BINDING PROTEIN (PUTATIVE SECRETED PROTEIN)-RELATED"/>
    <property type="match status" value="1"/>
</dbReference>
<accession>A0ABW4GDN7</accession>
<evidence type="ECO:0000313" key="1">
    <source>
        <dbReference type="EMBL" id="MFD1540905.1"/>
    </source>
</evidence>
<organism evidence="1 2">
    <name type="scientific">Nonomuraea guangzhouensis</name>
    <dbReference type="NCBI Taxonomy" id="1291555"/>
    <lineage>
        <taxon>Bacteria</taxon>
        <taxon>Bacillati</taxon>
        <taxon>Actinomycetota</taxon>
        <taxon>Actinomycetes</taxon>
        <taxon>Streptosporangiales</taxon>
        <taxon>Streptosporangiaceae</taxon>
        <taxon>Nonomuraea</taxon>
    </lineage>
</organism>
<proteinExistence type="predicted"/>
<keyword evidence="2" id="KW-1185">Reference proteome</keyword>
<gene>
    <name evidence="1" type="ORF">ACFSJ0_27870</name>
</gene>
<reference evidence="2" key="1">
    <citation type="journal article" date="2019" name="Int. J. Syst. Evol. Microbiol.">
        <title>The Global Catalogue of Microorganisms (GCM) 10K type strain sequencing project: providing services to taxonomists for standard genome sequencing and annotation.</title>
        <authorList>
            <consortium name="The Broad Institute Genomics Platform"/>
            <consortium name="The Broad Institute Genome Sequencing Center for Infectious Disease"/>
            <person name="Wu L."/>
            <person name="Ma J."/>
        </authorList>
    </citation>
    <scope>NUCLEOTIDE SEQUENCE [LARGE SCALE GENOMIC DNA]</scope>
    <source>
        <strain evidence="2">CGMCC 1.15399</strain>
    </source>
</reference>
<protein>
    <submittedName>
        <fullName evidence="1">Glycosylhydrolase-like jelly roll fold domain-containing protein</fullName>
    </submittedName>
</protein>
<dbReference type="Proteomes" id="UP001597097">
    <property type="component" value="Unassembled WGS sequence"/>
</dbReference>
<dbReference type="PANTHER" id="PTHR36848:SF2">
    <property type="entry name" value="SECRETED PROTEIN"/>
    <property type="match status" value="1"/>
</dbReference>
<dbReference type="SUPFAM" id="SSF49785">
    <property type="entry name" value="Galactose-binding domain-like"/>
    <property type="match status" value="1"/>
</dbReference>
<comment type="caution">
    <text evidence="1">The sequence shown here is derived from an EMBL/GenBank/DDBJ whole genome shotgun (WGS) entry which is preliminary data.</text>
</comment>
<evidence type="ECO:0000313" key="2">
    <source>
        <dbReference type="Proteomes" id="UP001597097"/>
    </source>
</evidence>
<dbReference type="InterPro" id="IPR053161">
    <property type="entry name" value="Ulvan_degrading_GH"/>
</dbReference>
<dbReference type="InterPro" id="IPR008979">
    <property type="entry name" value="Galactose-bd-like_sf"/>
</dbReference>
<dbReference type="Gene3D" id="2.60.120.260">
    <property type="entry name" value="Galactose-binding domain-like"/>
    <property type="match status" value="2"/>
</dbReference>
<dbReference type="NCBIfam" id="NF045579">
    <property type="entry name" value="rhamnoside_JR"/>
    <property type="match status" value="1"/>
</dbReference>